<dbReference type="InterPro" id="IPR010982">
    <property type="entry name" value="Lambda_DNA-bd_dom_sf"/>
</dbReference>
<proteinExistence type="predicted"/>
<dbReference type="Gene3D" id="1.10.260.40">
    <property type="entry name" value="lambda repressor-like DNA-binding domains"/>
    <property type="match status" value="1"/>
</dbReference>
<feature type="transmembrane region" description="Helical" evidence="2">
    <location>
        <begin position="103"/>
        <end position="124"/>
    </location>
</feature>
<keyword evidence="2" id="KW-0472">Membrane</keyword>
<keyword evidence="2" id="KW-0812">Transmembrane</keyword>
<dbReference type="GO" id="GO:0003677">
    <property type="term" value="F:DNA binding"/>
    <property type="evidence" value="ECO:0007669"/>
    <property type="project" value="UniProtKB-KW"/>
</dbReference>
<reference evidence="4" key="2">
    <citation type="submission" date="2021-04" db="EMBL/GenBank/DDBJ databases">
        <authorList>
            <person name="Gilroy R."/>
        </authorList>
    </citation>
    <scope>NUCLEOTIDE SEQUENCE</scope>
    <source>
        <strain evidence="4">14324</strain>
    </source>
</reference>
<feature type="transmembrane region" description="Helical" evidence="2">
    <location>
        <begin position="303"/>
        <end position="323"/>
    </location>
</feature>
<dbReference type="EMBL" id="DXBU01000183">
    <property type="protein sequence ID" value="HIZ23786.1"/>
    <property type="molecule type" value="Genomic_DNA"/>
</dbReference>
<evidence type="ECO:0000259" key="3">
    <source>
        <dbReference type="PROSITE" id="PS50943"/>
    </source>
</evidence>
<dbReference type="PANTHER" id="PTHR46558">
    <property type="entry name" value="TRACRIPTIONAL REGULATORY PROTEIN-RELATED-RELATED"/>
    <property type="match status" value="1"/>
</dbReference>
<organism evidence="4 5">
    <name type="scientific">Candidatus Blautia faecigallinarum</name>
    <dbReference type="NCBI Taxonomy" id="2838488"/>
    <lineage>
        <taxon>Bacteria</taxon>
        <taxon>Bacillati</taxon>
        <taxon>Bacillota</taxon>
        <taxon>Clostridia</taxon>
        <taxon>Lachnospirales</taxon>
        <taxon>Lachnospiraceae</taxon>
        <taxon>Blautia</taxon>
    </lineage>
</organism>
<name>A0A9D2DVF6_9FIRM</name>
<reference evidence="4" key="1">
    <citation type="journal article" date="2021" name="PeerJ">
        <title>Extensive microbial diversity within the chicken gut microbiome revealed by metagenomics and culture.</title>
        <authorList>
            <person name="Gilroy R."/>
            <person name="Ravi A."/>
            <person name="Getino M."/>
            <person name="Pursley I."/>
            <person name="Horton D.L."/>
            <person name="Alikhan N.F."/>
            <person name="Baker D."/>
            <person name="Gharbi K."/>
            <person name="Hall N."/>
            <person name="Watson M."/>
            <person name="Adriaenssens E.M."/>
            <person name="Foster-Nyarko E."/>
            <person name="Jarju S."/>
            <person name="Secka A."/>
            <person name="Antonio M."/>
            <person name="Oren A."/>
            <person name="Chaudhuri R.R."/>
            <person name="La Ragione R."/>
            <person name="Hildebrand F."/>
            <person name="Pallen M.J."/>
        </authorList>
    </citation>
    <scope>NUCLEOTIDE SEQUENCE</scope>
    <source>
        <strain evidence="4">14324</strain>
    </source>
</reference>
<evidence type="ECO:0000313" key="5">
    <source>
        <dbReference type="Proteomes" id="UP000824041"/>
    </source>
</evidence>
<dbReference type="CDD" id="cd00093">
    <property type="entry name" value="HTH_XRE"/>
    <property type="match status" value="1"/>
</dbReference>
<feature type="transmembrane region" description="Helical" evidence="2">
    <location>
        <begin position="273"/>
        <end position="291"/>
    </location>
</feature>
<keyword evidence="1" id="KW-0238">DNA-binding</keyword>
<dbReference type="Pfam" id="PF01381">
    <property type="entry name" value="HTH_3"/>
    <property type="match status" value="1"/>
</dbReference>
<keyword evidence="2" id="KW-1133">Transmembrane helix</keyword>
<feature type="transmembrane region" description="Helical" evidence="2">
    <location>
        <begin position="136"/>
        <end position="158"/>
    </location>
</feature>
<dbReference type="SUPFAM" id="SSF47413">
    <property type="entry name" value="lambda repressor-like DNA-binding domains"/>
    <property type="match status" value="1"/>
</dbReference>
<gene>
    <name evidence="4" type="ORF">IAA21_13525</name>
</gene>
<dbReference type="Proteomes" id="UP000824041">
    <property type="component" value="Unassembled WGS sequence"/>
</dbReference>
<dbReference type="SMART" id="SM00530">
    <property type="entry name" value="HTH_XRE"/>
    <property type="match status" value="1"/>
</dbReference>
<sequence>MIFAEKLIQLRKKAGWSQEELAAQMNVSRQSVSKWEGAQSIPDLEKIIRLSQLFGVTTDYLLKDEIEGEKDTVKSEEEASSKKYVSMEEANAFLSVKEETSKFVANGVFLCILSPLCLMLLGAFGESGKFGISENAAGGLGMIIMFMIIAAAVAIFIYSGSKTAPYEYLEKEVFETAYGVTGMVKERKERYKDTYTKNTIIGVCLCVIAFIPLFAGVVINEENDIFMVCMLCISFMIAGVGVIFLVRSGIIWASFEKLLQEGDYSRHKKENPIPSVITTVYWLLVTAIFLMLTFPTKAWKDGWFIWVIGAILYPAVLTIVNAVSNKK</sequence>
<protein>
    <submittedName>
        <fullName evidence="4">Helix-turn-helix domain-containing protein</fullName>
    </submittedName>
</protein>
<dbReference type="InterPro" id="IPR001387">
    <property type="entry name" value="Cro/C1-type_HTH"/>
</dbReference>
<dbReference type="AlphaFoldDB" id="A0A9D2DVF6"/>
<feature type="transmembrane region" description="Helical" evidence="2">
    <location>
        <begin position="200"/>
        <end position="219"/>
    </location>
</feature>
<feature type="domain" description="HTH cro/C1-type" evidence="3">
    <location>
        <begin position="7"/>
        <end position="61"/>
    </location>
</feature>
<evidence type="ECO:0000256" key="2">
    <source>
        <dbReference type="SAM" id="Phobius"/>
    </source>
</evidence>
<dbReference type="PANTHER" id="PTHR46558:SF4">
    <property type="entry name" value="DNA-BIDING PHAGE PROTEIN"/>
    <property type="match status" value="1"/>
</dbReference>
<comment type="caution">
    <text evidence="4">The sequence shown here is derived from an EMBL/GenBank/DDBJ whole genome shotgun (WGS) entry which is preliminary data.</text>
</comment>
<dbReference type="PROSITE" id="PS50943">
    <property type="entry name" value="HTH_CROC1"/>
    <property type="match status" value="1"/>
</dbReference>
<accession>A0A9D2DVF6</accession>
<feature type="transmembrane region" description="Helical" evidence="2">
    <location>
        <begin position="225"/>
        <end position="252"/>
    </location>
</feature>
<evidence type="ECO:0000256" key="1">
    <source>
        <dbReference type="ARBA" id="ARBA00023125"/>
    </source>
</evidence>
<evidence type="ECO:0000313" key="4">
    <source>
        <dbReference type="EMBL" id="HIZ23786.1"/>
    </source>
</evidence>